<gene>
    <name evidence="1" type="ORF">D7V94_17495</name>
</gene>
<organism evidence="1 2">
    <name type="scientific">Parablautia intestinalis</name>
    <dbReference type="NCBI Taxonomy" id="2320100"/>
    <lineage>
        <taxon>Bacteria</taxon>
        <taxon>Bacillati</taxon>
        <taxon>Bacillota</taxon>
        <taxon>Clostridia</taxon>
        <taxon>Lachnospirales</taxon>
        <taxon>Lachnospiraceae</taxon>
        <taxon>Parablautia</taxon>
    </lineage>
</organism>
<accession>A0A3A9AEP7</accession>
<protein>
    <recommendedName>
        <fullName evidence="3">Glucosyltransferase</fullName>
    </recommendedName>
</protein>
<keyword evidence="2" id="KW-1185">Reference proteome</keyword>
<proteinExistence type="predicted"/>
<dbReference type="OrthoDB" id="6620093at2"/>
<evidence type="ECO:0008006" key="3">
    <source>
        <dbReference type="Google" id="ProtNLM"/>
    </source>
</evidence>
<dbReference type="RefSeq" id="WP_120471600.1">
    <property type="nucleotide sequence ID" value="NZ_RAYQ01000021.1"/>
</dbReference>
<dbReference type="SUPFAM" id="SSF53756">
    <property type="entry name" value="UDP-Glycosyltransferase/glycogen phosphorylase"/>
    <property type="match status" value="1"/>
</dbReference>
<name>A0A3A9AEP7_9FIRM</name>
<dbReference type="EMBL" id="RAYQ01000021">
    <property type="protein sequence ID" value="RKI89564.1"/>
    <property type="molecule type" value="Genomic_DNA"/>
</dbReference>
<reference evidence="1 2" key="1">
    <citation type="submission" date="2018-09" db="EMBL/GenBank/DDBJ databases">
        <title>Murine metabolic-syndrome-specific gut microbial biobank.</title>
        <authorList>
            <person name="Liu C."/>
        </authorList>
    </citation>
    <scope>NUCLEOTIDE SEQUENCE [LARGE SCALE GENOMIC DNA]</scope>
    <source>
        <strain evidence="1 2">0.1xD8-82</strain>
    </source>
</reference>
<dbReference type="Gene3D" id="3.40.50.2000">
    <property type="entry name" value="Glycogen Phosphorylase B"/>
    <property type="match status" value="1"/>
</dbReference>
<evidence type="ECO:0000313" key="1">
    <source>
        <dbReference type="EMBL" id="RKI89564.1"/>
    </source>
</evidence>
<sequence>MSKIVFFCIPAHGHTNPTLGVVRQLTDLGHQVWYYSYNFLKEEIEAAGANFVSCDAYDTRQGLSPEESARLGRDLPFSIRILADTTLALGDVVCKHMAQLKPDCIVADSMAVWGKAIALKLGIPFVCSTTTFAFNRYSAQIMLKSFLKDLKNVPE</sequence>
<comment type="caution">
    <text evidence="1">The sequence shown here is derived from an EMBL/GenBank/DDBJ whole genome shotgun (WGS) entry which is preliminary data.</text>
</comment>
<dbReference type="Proteomes" id="UP000280696">
    <property type="component" value="Unassembled WGS sequence"/>
</dbReference>
<dbReference type="AlphaFoldDB" id="A0A3A9AEP7"/>
<evidence type="ECO:0000313" key="2">
    <source>
        <dbReference type="Proteomes" id="UP000280696"/>
    </source>
</evidence>